<keyword evidence="2" id="KW-1185">Reference proteome</keyword>
<dbReference type="AlphaFoldDB" id="A0AAV4QKG6"/>
<gene>
    <name evidence="1" type="ORF">CDAR_24141</name>
</gene>
<dbReference type="EMBL" id="BPLQ01004544">
    <property type="protein sequence ID" value="GIY08732.1"/>
    <property type="molecule type" value="Genomic_DNA"/>
</dbReference>
<protein>
    <submittedName>
        <fullName evidence="1">Uncharacterized protein</fullName>
    </submittedName>
</protein>
<name>A0AAV4QKG6_9ARAC</name>
<reference evidence="1 2" key="1">
    <citation type="submission" date="2021-06" db="EMBL/GenBank/DDBJ databases">
        <title>Caerostris darwini draft genome.</title>
        <authorList>
            <person name="Kono N."/>
            <person name="Arakawa K."/>
        </authorList>
    </citation>
    <scope>NUCLEOTIDE SEQUENCE [LARGE SCALE GENOMIC DNA]</scope>
</reference>
<organism evidence="1 2">
    <name type="scientific">Caerostris darwini</name>
    <dbReference type="NCBI Taxonomy" id="1538125"/>
    <lineage>
        <taxon>Eukaryota</taxon>
        <taxon>Metazoa</taxon>
        <taxon>Ecdysozoa</taxon>
        <taxon>Arthropoda</taxon>
        <taxon>Chelicerata</taxon>
        <taxon>Arachnida</taxon>
        <taxon>Araneae</taxon>
        <taxon>Araneomorphae</taxon>
        <taxon>Entelegynae</taxon>
        <taxon>Araneoidea</taxon>
        <taxon>Araneidae</taxon>
        <taxon>Caerostris</taxon>
    </lineage>
</organism>
<evidence type="ECO:0000313" key="1">
    <source>
        <dbReference type="EMBL" id="GIY08732.1"/>
    </source>
</evidence>
<evidence type="ECO:0000313" key="2">
    <source>
        <dbReference type="Proteomes" id="UP001054837"/>
    </source>
</evidence>
<proteinExistence type="predicted"/>
<comment type="caution">
    <text evidence="1">The sequence shown here is derived from an EMBL/GenBank/DDBJ whole genome shotgun (WGS) entry which is preliminary data.</text>
</comment>
<dbReference type="Proteomes" id="UP001054837">
    <property type="component" value="Unassembled WGS sequence"/>
</dbReference>
<sequence>MLVETTFCNVRRAQGTRKEDSHPTDIIGSSRKYKGQKTTKNYNYTWYPGCREVITKSYDELYKVLGWKIQWANDTTMGSGLAKQLQETRWEQVKYPPQLFSKQVEFARFIKI</sequence>
<accession>A0AAV4QKG6</accession>